<organism evidence="1">
    <name type="scientific">Rhizophora mucronata</name>
    <name type="common">Asiatic mangrove</name>
    <dbReference type="NCBI Taxonomy" id="61149"/>
    <lineage>
        <taxon>Eukaryota</taxon>
        <taxon>Viridiplantae</taxon>
        <taxon>Streptophyta</taxon>
        <taxon>Embryophyta</taxon>
        <taxon>Tracheophyta</taxon>
        <taxon>Spermatophyta</taxon>
        <taxon>Magnoliopsida</taxon>
        <taxon>eudicotyledons</taxon>
        <taxon>Gunneridae</taxon>
        <taxon>Pentapetalae</taxon>
        <taxon>rosids</taxon>
        <taxon>fabids</taxon>
        <taxon>Malpighiales</taxon>
        <taxon>Rhizophoraceae</taxon>
        <taxon>Rhizophora</taxon>
    </lineage>
</organism>
<protein>
    <submittedName>
        <fullName evidence="1">Uncharacterized protein</fullName>
    </submittedName>
</protein>
<dbReference type="EMBL" id="GGEC01059556">
    <property type="protein sequence ID" value="MBX40040.1"/>
    <property type="molecule type" value="Transcribed_RNA"/>
</dbReference>
<reference evidence="1" key="1">
    <citation type="submission" date="2018-02" db="EMBL/GenBank/DDBJ databases">
        <title>Rhizophora mucronata_Transcriptome.</title>
        <authorList>
            <person name="Meera S.P."/>
            <person name="Sreeshan A."/>
            <person name="Augustine A."/>
        </authorList>
    </citation>
    <scope>NUCLEOTIDE SEQUENCE</scope>
    <source>
        <tissue evidence="1">Leaf</tissue>
    </source>
</reference>
<evidence type="ECO:0000313" key="1">
    <source>
        <dbReference type="EMBL" id="MBX40040.1"/>
    </source>
</evidence>
<sequence length="13" mass="1467">MCLLATLFLSARK</sequence>
<proteinExistence type="predicted"/>
<name>A0A2P2NC75_RHIMU</name>
<accession>A0A2P2NC75</accession>